<gene>
    <name evidence="4" type="primary">repC</name>
    <name evidence="4" type="ORF">AB4874_15865</name>
</gene>
<protein>
    <submittedName>
        <fullName evidence="4">Plasmid replication protein RepC</fullName>
    </submittedName>
</protein>
<evidence type="ECO:0000313" key="4">
    <source>
        <dbReference type="EMBL" id="MEX1663105.1"/>
    </source>
</evidence>
<sequence length="366" mass="40891">MAFIQVAAPFGQRVGQVLSADNPFPERHIVIEIIRKAAPLLSLKPPVIATLEAMLSCLAPKRTHHTVFASNATLSFRRSGITERSIRRHVATLQELGLLVRHDSPNKKRYTRHNANEGKSLRFGFDLSPLFERLHELSGLAATAAQQQEQINYLRCKLRAAINMTLTQDPQNEDALLGLKLLRRKLSLEQLETLLEIHQTPPAEAAADRNVSSQHSADLSANDGQFVRHYHKSNKELNDKKETSSEPPSPHTANETLKLAELIAACPQAMEFSLRNIETPADVIAHGRSLAPMIGIDRANYQAAEHSIGPYHAAISVWIMTQFHERIQQVGAYFRSITSGRNSANFDPIRLIKRMSNQTGFSLQRT</sequence>
<organism evidence="4 5">
    <name type="scientific">Thioclava arctica</name>
    <dbReference type="NCBI Taxonomy" id="3238301"/>
    <lineage>
        <taxon>Bacteria</taxon>
        <taxon>Pseudomonadati</taxon>
        <taxon>Pseudomonadota</taxon>
        <taxon>Alphaproteobacteria</taxon>
        <taxon>Rhodobacterales</taxon>
        <taxon>Paracoccaceae</taxon>
        <taxon>Thioclava</taxon>
    </lineage>
</organism>
<evidence type="ECO:0000313" key="5">
    <source>
        <dbReference type="Proteomes" id="UP001557465"/>
    </source>
</evidence>
<dbReference type="Pfam" id="PF03428">
    <property type="entry name" value="RP-C"/>
    <property type="match status" value="1"/>
</dbReference>
<dbReference type="InterPro" id="IPR005090">
    <property type="entry name" value="RepC_N"/>
</dbReference>
<keyword evidence="5" id="KW-1185">Reference proteome</keyword>
<evidence type="ECO:0000259" key="3">
    <source>
        <dbReference type="Pfam" id="PF11800"/>
    </source>
</evidence>
<dbReference type="InterPro" id="IPR021760">
    <property type="entry name" value="RepC_C"/>
</dbReference>
<dbReference type="Pfam" id="PF11800">
    <property type="entry name" value="RP-C_C"/>
    <property type="match status" value="1"/>
</dbReference>
<proteinExistence type="predicted"/>
<evidence type="ECO:0000259" key="2">
    <source>
        <dbReference type="Pfam" id="PF03428"/>
    </source>
</evidence>
<feature type="domain" description="Plasmid replication protein C N-terminal" evidence="2">
    <location>
        <begin position="25"/>
        <end position="161"/>
    </location>
</feature>
<dbReference type="InterPro" id="IPR047611">
    <property type="entry name" value="RepABC_RepC"/>
</dbReference>
<dbReference type="RefSeq" id="WP_368392698.1">
    <property type="nucleotide sequence ID" value="NZ_JBFRYC010000012.1"/>
</dbReference>
<name>A0ABV3TNA7_9RHOB</name>
<comment type="caution">
    <text evidence="4">The sequence shown here is derived from an EMBL/GenBank/DDBJ whole genome shotgun (WGS) entry which is preliminary data.</text>
</comment>
<dbReference type="NCBIfam" id="NF040974">
    <property type="entry name" value="RepABC_RepC"/>
    <property type="match status" value="1"/>
</dbReference>
<evidence type="ECO:0000256" key="1">
    <source>
        <dbReference type="SAM" id="MobiDB-lite"/>
    </source>
</evidence>
<feature type="domain" description="Plasmid replication protein C C-terminal" evidence="3">
    <location>
        <begin position="259"/>
        <end position="350"/>
    </location>
</feature>
<feature type="region of interest" description="Disordered" evidence="1">
    <location>
        <begin position="202"/>
        <end position="225"/>
    </location>
</feature>
<dbReference type="Proteomes" id="UP001557465">
    <property type="component" value="Unassembled WGS sequence"/>
</dbReference>
<dbReference type="EMBL" id="JBFRYC010000012">
    <property type="protein sequence ID" value="MEX1663105.1"/>
    <property type="molecule type" value="Genomic_DNA"/>
</dbReference>
<feature type="compositionally biased region" description="Basic and acidic residues" evidence="1">
    <location>
        <begin position="234"/>
        <end position="244"/>
    </location>
</feature>
<reference evidence="4 5" key="1">
    <citation type="journal article" date="2011" name="Int. J. Syst. Evol. Microbiol.">
        <title>Zhongshania antarctica gen. nov., sp. nov. and Zhongshania guokunii sp. nov., gammaproteobacteria respectively isolated from coastal attached (fast) ice and surface seawater of the Antarctic.</title>
        <authorList>
            <person name="Li H.J."/>
            <person name="Zhang X.Y."/>
            <person name="Chen C.X."/>
            <person name="Zhang Y.J."/>
            <person name="Gao Z.M."/>
            <person name="Yu Y."/>
            <person name="Chen X.L."/>
            <person name="Chen B."/>
            <person name="Zhang Y.Z."/>
        </authorList>
    </citation>
    <scope>NUCLEOTIDE SEQUENCE [LARGE SCALE GENOMIC DNA]</scope>
    <source>
        <strain evidence="4 5">15-R06ZXC-3</strain>
    </source>
</reference>
<feature type="compositionally biased region" description="Polar residues" evidence="1">
    <location>
        <begin position="210"/>
        <end position="223"/>
    </location>
</feature>
<feature type="region of interest" description="Disordered" evidence="1">
    <location>
        <begin position="234"/>
        <end position="253"/>
    </location>
</feature>
<accession>A0ABV3TNA7</accession>